<dbReference type="RefSeq" id="WP_201428345.1">
    <property type="nucleotide sequence ID" value="NZ_JAEQMG010000145.1"/>
</dbReference>
<keyword evidence="3" id="KW-1185">Reference proteome</keyword>
<dbReference type="Proteomes" id="UP000633365">
    <property type="component" value="Unassembled WGS sequence"/>
</dbReference>
<organism evidence="2 3">
    <name type="scientific">Ruminococcus difficilis</name>
    <dbReference type="NCBI Taxonomy" id="2763069"/>
    <lineage>
        <taxon>Bacteria</taxon>
        <taxon>Bacillati</taxon>
        <taxon>Bacillota</taxon>
        <taxon>Clostridia</taxon>
        <taxon>Eubacteriales</taxon>
        <taxon>Oscillospiraceae</taxon>
        <taxon>Ruminococcus</taxon>
    </lineage>
</organism>
<comment type="caution">
    <text evidence="2">The sequence shown here is derived from an EMBL/GenBank/DDBJ whole genome shotgun (WGS) entry which is preliminary data.</text>
</comment>
<evidence type="ECO:0000313" key="2">
    <source>
        <dbReference type="EMBL" id="MBK6089638.1"/>
    </source>
</evidence>
<proteinExistence type="predicted"/>
<name>A0A934WTF7_9FIRM</name>
<feature type="region of interest" description="Disordered" evidence="1">
    <location>
        <begin position="70"/>
        <end position="89"/>
    </location>
</feature>
<protein>
    <submittedName>
        <fullName evidence="2">Uncharacterized protein</fullName>
    </submittedName>
</protein>
<reference evidence="2" key="1">
    <citation type="submission" date="2021-01" db="EMBL/GenBank/DDBJ databases">
        <title>Genome public.</title>
        <authorList>
            <person name="Liu C."/>
            <person name="Sun Q."/>
        </authorList>
    </citation>
    <scope>NUCLEOTIDE SEQUENCE</scope>
    <source>
        <strain evidence="2">M6</strain>
    </source>
</reference>
<sequence length="89" mass="10201">MLRAVKENREYNIANDVEKETYRARGFDIVDEKGNLKEHAIGKKVPLEEFETLKAERDKLAAENKELKKQIKELKKGDSGKENDPGKGE</sequence>
<dbReference type="AlphaFoldDB" id="A0A934WTF7"/>
<accession>A0A934WTF7</accession>
<evidence type="ECO:0000256" key="1">
    <source>
        <dbReference type="SAM" id="MobiDB-lite"/>
    </source>
</evidence>
<evidence type="ECO:0000313" key="3">
    <source>
        <dbReference type="Proteomes" id="UP000633365"/>
    </source>
</evidence>
<gene>
    <name evidence="2" type="ORF">JKK62_13480</name>
</gene>
<dbReference type="EMBL" id="JAEQMG010000145">
    <property type="protein sequence ID" value="MBK6089638.1"/>
    <property type="molecule type" value="Genomic_DNA"/>
</dbReference>